<comment type="subcellular location">
    <subcellularLocation>
        <location evidence="1">Membrane</location>
        <topology evidence="1">Multi-pass membrane protein</topology>
    </subcellularLocation>
</comment>
<evidence type="ECO:0000256" key="12">
    <source>
        <dbReference type="ARBA" id="ARBA00045847"/>
    </source>
</evidence>
<keyword evidence="15" id="KW-1185">Reference proteome</keyword>
<comment type="pathway">
    <text evidence="2">Carbohydrate metabolism; tricarboxylic acid cycle.</text>
</comment>
<dbReference type="GO" id="GO:0009055">
    <property type="term" value="F:electron transfer activity"/>
    <property type="evidence" value="ECO:0007669"/>
    <property type="project" value="InterPro"/>
</dbReference>
<keyword evidence="5" id="KW-0349">Heme</keyword>
<comment type="subunit">
    <text evidence="3">Component of complex II composed of four subunits: the flavoprotein (FP) SDHA, iron-sulfur protein (IP) SDHB, and a cytochrome b560 composed of SDHC and SDHD.</text>
</comment>
<dbReference type="GO" id="GO:0046872">
    <property type="term" value="F:metal ion binding"/>
    <property type="evidence" value="ECO:0007669"/>
    <property type="project" value="UniProtKB-KW"/>
</dbReference>
<evidence type="ECO:0000256" key="6">
    <source>
        <dbReference type="ARBA" id="ARBA00022692"/>
    </source>
</evidence>
<dbReference type="InterPro" id="IPR000701">
    <property type="entry name" value="SuccDH_FuR_B_TM-su"/>
</dbReference>
<feature type="region of interest" description="Disordered" evidence="13">
    <location>
        <begin position="215"/>
        <end position="288"/>
    </location>
</feature>
<proteinExistence type="predicted"/>
<comment type="function">
    <text evidence="12">Membrane-anchoring subunit of succinate dehydrogenase (SDH) that is involved in complex II of the mitochondrial electron transport chain and is responsible for transferring electrons from succinate to ubiquinone (coenzyme Q). SDH also oxidizes malate to the non-canonical enol form of oxaloacetate, enol-oxaloacetate. Enol-oxaloacetate, which is a potent inhibitor of the succinate dehydrogenase activity, is further isomerized into keto-oxaloacetate.</text>
</comment>
<evidence type="ECO:0000256" key="10">
    <source>
        <dbReference type="ARBA" id="ARBA00023136"/>
    </source>
</evidence>
<feature type="non-terminal residue" evidence="14">
    <location>
        <position position="1"/>
    </location>
</feature>
<keyword evidence="7" id="KW-0479">Metal-binding</keyword>
<dbReference type="CDD" id="cd03499">
    <property type="entry name" value="SQR_TypeC_SdhC"/>
    <property type="match status" value="1"/>
</dbReference>
<dbReference type="GO" id="GO:0005739">
    <property type="term" value="C:mitochondrion"/>
    <property type="evidence" value="ECO:0007669"/>
    <property type="project" value="GOC"/>
</dbReference>
<evidence type="ECO:0000313" key="14">
    <source>
        <dbReference type="EMBL" id="MBN3311971.1"/>
    </source>
</evidence>
<keyword evidence="10" id="KW-0472">Membrane</keyword>
<gene>
    <name evidence="14" type="primary">Sdhc</name>
    <name evidence="14" type="ORF">GTO95_0008863</name>
</gene>
<evidence type="ECO:0000313" key="15">
    <source>
        <dbReference type="Proteomes" id="UP000736164"/>
    </source>
</evidence>
<dbReference type="Proteomes" id="UP000736164">
    <property type="component" value="Unassembled WGS sequence"/>
</dbReference>
<dbReference type="PANTHER" id="PTHR10978">
    <property type="entry name" value="SUCCINATE DEHYDROGENASE CYTOCHROME B560 SUBUNIT"/>
    <property type="match status" value="1"/>
</dbReference>
<dbReference type="Pfam" id="PF01127">
    <property type="entry name" value="Sdh_cyt"/>
    <property type="match status" value="1"/>
</dbReference>
<evidence type="ECO:0000256" key="2">
    <source>
        <dbReference type="ARBA" id="ARBA00005163"/>
    </source>
</evidence>
<evidence type="ECO:0000256" key="5">
    <source>
        <dbReference type="ARBA" id="ARBA00022617"/>
    </source>
</evidence>
<evidence type="ECO:0000256" key="7">
    <source>
        <dbReference type="ARBA" id="ARBA00022723"/>
    </source>
</evidence>
<dbReference type="Gene3D" id="1.20.1300.10">
    <property type="entry name" value="Fumarate reductase/succinate dehydrogenase, transmembrane subunit"/>
    <property type="match status" value="1"/>
</dbReference>
<dbReference type="NCBIfam" id="TIGR02970">
    <property type="entry name" value="succ_dehyd_cytB"/>
    <property type="match status" value="1"/>
</dbReference>
<feature type="non-terminal residue" evidence="14">
    <location>
        <position position="511"/>
    </location>
</feature>
<dbReference type="PROSITE" id="PS01000">
    <property type="entry name" value="SDH_CYT_1"/>
    <property type="match status" value="1"/>
</dbReference>
<evidence type="ECO:0000256" key="11">
    <source>
        <dbReference type="ARBA" id="ARBA00045023"/>
    </source>
</evidence>
<dbReference type="EMBL" id="JAAWVO010003619">
    <property type="protein sequence ID" value="MBN3311971.1"/>
    <property type="molecule type" value="Genomic_DNA"/>
</dbReference>
<sequence>MRSNIPKEKIPPAAPAQEPGLPWACYTGSSLPVGPSHPLLVRHLDGRHDLQQGALHHSPSAVHAGAHAHRGPPSLELWISSRFTPTSKSNNRFKTSPHCGPCSHSDLRISGQQTLGFNSTMENLYCRKLHFIGEIERSKVKGETVGAKPASRQGDQTKNAFPLSCLTGYAGSMLRPAVLSRTQACVVYRQHRPAHHTAAFGKSGNLYRRFADRGKAAVTPSPHHPRGSLLTNLGQSGHLRRRVGPASAWRSRSPVRVTRVGPQRASGASLVRAEGLGSPPAGRQQEAKGTVIYSPASLPTIPVRPLGECVSQTHVPRGSRDANDERPALFRTGSRNAGLCYTVGSAVPMGTSTKEDMRKFWDKNARLNRPLSPHISIYSWSIPMMMSISHRGTGIALSSGISLFALSALVLPGDFASNLEVVRSLSLGPALIYSAKFTLAFPVAYHTFNGIRHLILSSFRLWELSGSDFSGSALLAGDLFTNLQYPGIKLEQRSPLPDIAPALSSSRTPAL</sequence>
<keyword evidence="8" id="KW-1133">Transmembrane helix</keyword>
<keyword evidence="6" id="KW-0812">Transmembrane</keyword>
<evidence type="ECO:0000256" key="13">
    <source>
        <dbReference type="SAM" id="MobiDB-lite"/>
    </source>
</evidence>
<protein>
    <recommendedName>
        <fullName evidence="4">Succinate dehydrogenase cytochrome b560 subunit, mitochondrial</fullName>
    </recommendedName>
    <alternativeName>
        <fullName evidence="11">Malate dehydrogenase [quinone] cytochrome b560 subunit</fullName>
    </alternativeName>
</protein>
<evidence type="ECO:0000256" key="3">
    <source>
        <dbReference type="ARBA" id="ARBA00011758"/>
    </source>
</evidence>
<dbReference type="PANTHER" id="PTHR10978:SF5">
    <property type="entry name" value="SUCCINATE DEHYDROGENASE CYTOCHROME B560 SUBUNIT, MITOCHONDRIAL"/>
    <property type="match status" value="1"/>
</dbReference>
<keyword evidence="9" id="KW-0408">Iron</keyword>
<dbReference type="AlphaFoldDB" id="A0A8J7NJ30"/>
<dbReference type="SUPFAM" id="SSF81343">
    <property type="entry name" value="Fumarate reductase respiratory complex transmembrane subunits"/>
    <property type="match status" value="1"/>
</dbReference>
<evidence type="ECO:0000256" key="4">
    <source>
        <dbReference type="ARBA" id="ARBA00014631"/>
    </source>
</evidence>
<dbReference type="InterPro" id="IPR014314">
    <property type="entry name" value="Succ_DH_cytb556"/>
</dbReference>
<evidence type="ECO:0000256" key="9">
    <source>
        <dbReference type="ARBA" id="ARBA00023004"/>
    </source>
</evidence>
<reference evidence="14" key="1">
    <citation type="journal article" date="2021" name="Cell">
        <title>Tracing the genetic footprints of vertebrate landing in non-teleost ray-finned fishes.</title>
        <authorList>
            <person name="Bi X."/>
            <person name="Wang K."/>
            <person name="Yang L."/>
            <person name="Pan H."/>
            <person name="Jiang H."/>
            <person name="Wei Q."/>
            <person name="Fang M."/>
            <person name="Yu H."/>
            <person name="Zhu C."/>
            <person name="Cai Y."/>
            <person name="He Y."/>
            <person name="Gan X."/>
            <person name="Zeng H."/>
            <person name="Yu D."/>
            <person name="Zhu Y."/>
            <person name="Jiang H."/>
            <person name="Qiu Q."/>
            <person name="Yang H."/>
            <person name="Zhang Y.E."/>
            <person name="Wang W."/>
            <person name="Zhu M."/>
            <person name="He S."/>
            <person name="Zhang G."/>
        </authorList>
    </citation>
    <scope>NUCLEOTIDE SEQUENCE</scope>
    <source>
        <strain evidence="14">Allg_001</strain>
    </source>
</reference>
<evidence type="ECO:0000256" key="8">
    <source>
        <dbReference type="ARBA" id="ARBA00022989"/>
    </source>
</evidence>
<name>A0A8J7NJ30_ATRSP</name>
<dbReference type="InterPro" id="IPR018495">
    <property type="entry name" value="Succ_DH_cyt_bsu_CS"/>
</dbReference>
<organism evidence="14 15">
    <name type="scientific">Atractosteus spatula</name>
    <name type="common">Alligator gar</name>
    <name type="synonym">Lepisosteus spatula</name>
    <dbReference type="NCBI Taxonomy" id="7917"/>
    <lineage>
        <taxon>Eukaryota</taxon>
        <taxon>Metazoa</taxon>
        <taxon>Chordata</taxon>
        <taxon>Craniata</taxon>
        <taxon>Vertebrata</taxon>
        <taxon>Euteleostomi</taxon>
        <taxon>Actinopterygii</taxon>
        <taxon>Neopterygii</taxon>
        <taxon>Holostei</taxon>
        <taxon>Semionotiformes</taxon>
        <taxon>Lepisosteidae</taxon>
        <taxon>Atractosteus</taxon>
    </lineage>
</organism>
<dbReference type="InterPro" id="IPR034804">
    <property type="entry name" value="SQR/QFR_C/D"/>
</dbReference>
<comment type="caution">
    <text evidence="14">The sequence shown here is derived from an EMBL/GenBank/DDBJ whole genome shotgun (WGS) entry which is preliminary data.</text>
</comment>
<dbReference type="GO" id="GO:0016020">
    <property type="term" value="C:membrane"/>
    <property type="evidence" value="ECO:0007669"/>
    <property type="project" value="UniProtKB-SubCell"/>
</dbReference>
<evidence type="ECO:0000256" key="1">
    <source>
        <dbReference type="ARBA" id="ARBA00004141"/>
    </source>
</evidence>
<dbReference type="GO" id="GO:0006099">
    <property type="term" value="P:tricarboxylic acid cycle"/>
    <property type="evidence" value="ECO:0007669"/>
    <property type="project" value="InterPro"/>
</dbReference>
<accession>A0A8J7NJ30</accession>
<dbReference type="Gene3D" id="1.20.5.540">
    <property type="entry name" value="Single helix bin"/>
    <property type="match status" value="1"/>
</dbReference>
<dbReference type="GO" id="GO:0006121">
    <property type="term" value="P:mitochondrial electron transport, succinate to ubiquinone"/>
    <property type="evidence" value="ECO:0007669"/>
    <property type="project" value="TreeGrafter"/>
</dbReference>